<dbReference type="InterPro" id="IPR053032">
    <property type="entry name" value="BAH_domain-containing"/>
</dbReference>
<dbReference type="PANTHER" id="PTHR46576">
    <property type="entry name" value="BROMO ADJACENT HOMOLOGY DOMAIN-CONTAINING 1 PROTEIN"/>
    <property type="match status" value="1"/>
</dbReference>
<dbReference type="Gene3D" id="2.30.30.490">
    <property type="match status" value="1"/>
</dbReference>
<keyword evidence="4" id="KW-1185">Reference proteome</keyword>
<dbReference type="InterPro" id="IPR043151">
    <property type="entry name" value="BAH_sf"/>
</dbReference>
<reference evidence="3 4" key="1">
    <citation type="submission" date="2024-06" db="EMBL/GenBank/DDBJ databases">
        <authorList>
            <person name="Pan Q."/>
            <person name="Wen M."/>
            <person name="Jouanno E."/>
            <person name="Zahm M."/>
            <person name="Klopp C."/>
            <person name="Cabau C."/>
            <person name="Louis A."/>
            <person name="Berthelot C."/>
            <person name="Parey E."/>
            <person name="Roest Crollius H."/>
            <person name="Montfort J."/>
            <person name="Robinson-Rechavi M."/>
            <person name="Bouchez O."/>
            <person name="Lampietro C."/>
            <person name="Lopez Roques C."/>
            <person name="Donnadieu C."/>
            <person name="Postlethwait J."/>
            <person name="Bobe J."/>
            <person name="Verreycken H."/>
            <person name="Guiguen Y."/>
        </authorList>
    </citation>
    <scope>NUCLEOTIDE SEQUENCE [LARGE SCALE GENOMIC DNA]</scope>
    <source>
        <strain evidence="3">Up_M1</strain>
        <tissue evidence="3">Testis</tissue>
    </source>
</reference>
<dbReference type="EMBL" id="JAGEUA010000007">
    <property type="protein sequence ID" value="KAL0969636.1"/>
    <property type="molecule type" value="Genomic_DNA"/>
</dbReference>
<feature type="domain" description="BAH" evidence="2">
    <location>
        <begin position="653"/>
        <end position="785"/>
    </location>
</feature>
<evidence type="ECO:0000313" key="3">
    <source>
        <dbReference type="EMBL" id="KAL0969636.1"/>
    </source>
</evidence>
<sequence length="786" mass="86577">MPRSSRPGSPCAAEGHSELIHRFSGQCVGGLPHAEDMVGGARPNHPKLKRGRPKKINVKESDDPMVAEGEGRLVKNRMYPLRARTLGNTLTCRVLLTRLEQSIDEDKTHCLKCPVDSTKDWSHTIPSRTLTCKFQQKICKANPQAVVSDRQSEAIGTLPVTEPRKRRLASLNAEAVNSLLLYRENPQRSKLTKNLQVNRELANTVDILGQKATQGDATGAKLAKSDIGSSRKAKNIEDMGLLILYRPSPRRQASLNAAAMLQISSTSFKAKQRAAKASIKKVRTRTPHAKLKKEQRRKFQLLRRCGNLCKSECCKQEPRRAGSAEGKGSLGSGFQCRCFLGNPLKFVKTEPVETQLTPLFCCSQGGLMEYCHSMALFLGQKSFGDSKLKDCSLPEGKFPCPQSVAHPHSLSIGRHPYPCFSGYYVHFAQHENSSSQVTPASSSPMPFTASSVAPIALCPVGVQTSKRLSPTGSHSSGIAHPVHCYGEPCPISSYPYRSVPNLGSSRCCYTAGCSSCSIWTEDYSKSLEDQGTSSIRLSPSVPRLRTAPTDPLQPRVPLLVTRRCPRSAKPPGGSRTEVPGGAPNVCSDIQDRRQLGPTSHTASAAAKPQINTRRRATNGWLPVGQPFQKEVFTVGEESTVLRTCFEAVQRDGEVVGVRDTVLLRSGPKKSLPYVAKISALWEDSESGEMMMSLFWYYRPEHTQGGRNSNTHYKCYVLTLAQYCRFCALGKRRAECLPESATRVVPSCVEYAAPSHCCVPRDIEAKLVFVCRHVYDFRYGRILKNLQ</sequence>
<feature type="region of interest" description="Disordered" evidence="1">
    <location>
        <begin position="532"/>
        <end position="615"/>
    </location>
</feature>
<proteinExistence type="predicted"/>
<accession>A0ABD0WXM0</accession>
<dbReference type="InterPro" id="IPR001025">
    <property type="entry name" value="BAH_dom"/>
</dbReference>
<evidence type="ECO:0000259" key="2">
    <source>
        <dbReference type="PROSITE" id="PS51038"/>
    </source>
</evidence>
<gene>
    <name evidence="3" type="ORF">UPYG_G00230120</name>
</gene>
<evidence type="ECO:0000256" key="1">
    <source>
        <dbReference type="SAM" id="MobiDB-lite"/>
    </source>
</evidence>
<protein>
    <recommendedName>
        <fullName evidence="2">BAH domain-containing protein</fullName>
    </recommendedName>
</protein>
<comment type="caution">
    <text evidence="3">The sequence shown here is derived from an EMBL/GenBank/DDBJ whole genome shotgun (WGS) entry which is preliminary data.</text>
</comment>
<dbReference type="AlphaFoldDB" id="A0ABD0WXM0"/>
<name>A0ABD0WXM0_UMBPY</name>
<dbReference type="PANTHER" id="PTHR46576:SF1">
    <property type="entry name" value="BROMO ADJACENT HOMOLOGY DOMAIN-CONTAINING 1 PROTEIN"/>
    <property type="match status" value="1"/>
</dbReference>
<evidence type="ECO:0000313" key="4">
    <source>
        <dbReference type="Proteomes" id="UP001557470"/>
    </source>
</evidence>
<dbReference type="PROSITE" id="PS51038">
    <property type="entry name" value="BAH"/>
    <property type="match status" value="1"/>
</dbReference>
<dbReference type="Proteomes" id="UP001557470">
    <property type="component" value="Unassembled WGS sequence"/>
</dbReference>
<organism evidence="3 4">
    <name type="scientific">Umbra pygmaea</name>
    <name type="common">Eastern mudminnow</name>
    <dbReference type="NCBI Taxonomy" id="75934"/>
    <lineage>
        <taxon>Eukaryota</taxon>
        <taxon>Metazoa</taxon>
        <taxon>Chordata</taxon>
        <taxon>Craniata</taxon>
        <taxon>Vertebrata</taxon>
        <taxon>Euteleostomi</taxon>
        <taxon>Actinopterygii</taxon>
        <taxon>Neopterygii</taxon>
        <taxon>Teleostei</taxon>
        <taxon>Protacanthopterygii</taxon>
        <taxon>Esociformes</taxon>
        <taxon>Umbridae</taxon>
        <taxon>Umbra</taxon>
    </lineage>
</organism>